<dbReference type="Gramene" id="PRQ22458">
    <property type="protein sequence ID" value="PRQ22458"/>
    <property type="gene ID" value="RchiOBHm_Chr6g0250531"/>
</dbReference>
<keyword evidence="1" id="KW-0812">Transmembrane</keyword>
<proteinExistence type="predicted"/>
<evidence type="ECO:0000313" key="2">
    <source>
        <dbReference type="EMBL" id="PRQ22458.1"/>
    </source>
</evidence>
<dbReference type="AlphaFoldDB" id="A0A2P6PKJ8"/>
<feature type="transmembrane region" description="Helical" evidence="1">
    <location>
        <begin position="20"/>
        <end position="42"/>
    </location>
</feature>
<name>A0A2P6PKJ8_ROSCH</name>
<organism evidence="2 3">
    <name type="scientific">Rosa chinensis</name>
    <name type="common">China rose</name>
    <dbReference type="NCBI Taxonomy" id="74649"/>
    <lineage>
        <taxon>Eukaryota</taxon>
        <taxon>Viridiplantae</taxon>
        <taxon>Streptophyta</taxon>
        <taxon>Embryophyta</taxon>
        <taxon>Tracheophyta</taxon>
        <taxon>Spermatophyta</taxon>
        <taxon>Magnoliopsida</taxon>
        <taxon>eudicotyledons</taxon>
        <taxon>Gunneridae</taxon>
        <taxon>Pentapetalae</taxon>
        <taxon>rosids</taxon>
        <taxon>fabids</taxon>
        <taxon>Rosales</taxon>
        <taxon>Rosaceae</taxon>
        <taxon>Rosoideae</taxon>
        <taxon>Rosoideae incertae sedis</taxon>
        <taxon>Rosa</taxon>
    </lineage>
</organism>
<keyword evidence="1" id="KW-1133">Transmembrane helix</keyword>
<sequence length="45" mass="5328">MNSHSQIAQKLIILGNQNFFPTQGCARITMFMCFSMWMWVIMTNR</sequence>
<accession>A0A2P6PKJ8</accession>
<dbReference type="EMBL" id="PDCK01000044">
    <property type="protein sequence ID" value="PRQ22458.1"/>
    <property type="molecule type" value="Genomic_DNA"/>
</dbReference>
<dbReference type="Proteomes" id="UP000238479">
    <property type="component" value="Chromosome 6"/>
</dbReference>
<protein>
    <submittedName>
        <fullName evidence="2">Uncharacterized protein</fullName>
    </submittedName>
</protein>
<comment type="caution">
    <text evidence="2">The sequence shown here is derived from an EMBL/GenBank/DDBJ whole genome shotgun (WGS) entry which is preliminary data.</text>
</comment>
<gene>
    <name evidence="2" type="ORF">RchiOBHm_Chr6g0250531</name>
</gene>
<keyword evidence="1" id="KW-0472">Membrane</keyword>
<evidence type="ECO:0000313" key="3">
    <source>
        <dbReference type="Proteomes" id="UP000238479"/>
    </source>
</evidence>
<evidence type="ECO:0000256" key="1">
    <source>
        <dbReference type="SAM" id="Phobius"/>
    </source>
</evidence>
<reference evidence="2 3" key="1">
    <citation type="journal article" date="2018" name="Nat. Genet.">
        <title>The Rosa genome provides new insights in the design of modern roses.</title>
        <authorList>
            <person name="Bendahmane M."/>
        </authorList>
    </citation>
    <scope>NUCLEOTIDE SEQUENCE [LARGE SCALE GENOMIC DNA]</scope>
    <source>
        <strain evidence="3">cv. Old Blush</strain>
    </source>
</reference>
<keyword evidence="3" id="KW-1185">Reference proteome</keyword>